<dbReference type="InterPro" id="IPR021144">
    <property type="entry name" value="UPF0597"/>
</dbReference>
<proteinExistence type="inferred from homology"/>
<dbReference type="EMBL" id="FN555004">
    <property type="protein sequence ID" value="CBG39729.1"/>
    <property type="molecule type" value="Genomic_DNA"/>
</dbReference>
<dbReference type="GO" id="GO:0080146">
    <property type="term" value="F:L-cysteine desulfhydrase activity"/>
    <property type="evidence" value="ECO:0007669"/>
    <property type="project" value="TreeGrafter"/>
</dbReference>
<dbReference type="AlphaFoldDB" id="D3UGV7"/>
<dbReference type="PANTHER" id="PTHR30501">
    <property type="entry name" value="UPF0597 PROTEIN YHAM"/>
    <property type="match status" value="1"/>
</dbReference>
<organism evidence="3 4">
    <name type="scientific">Helicobacter mustelae (strain ATCC 43772 / CCUG 25715 / CIP 103759 / LMG 18044 / NCTC 12198 / R85-136P)</name>
    <name type="common">Campylobacter mustelae</name>
    <dbReference type="NCBI Taxonomy" id="679897"/>
    <lineage>
        <taxon>Bacteria</taxon>
        <taxon>Pseudomonadati</taxon>
        <taxon>Campylobacterota</taxon>
        <taxon>Epsilonproteobacteria</taxon>
        <taxon>Campylobacterales</taxon>
        <taxon>Helicobacteraceae</taxon>
        <taxon>Helicobacter</taxon>
    </lineage>
</organism>
<dbReference type="HOGENOM" id="CLU_051840_0_0_7"/>
<dbReference type="InterPro" id="IPR005130">
    <property type="entry name" value="Ser_deHydtase-like_asu"/>
</dbReference>
<evidence type="ECO:0000256" key="1">
    <source>
        <dbReference type="HAMAP-Rule" id="MF_01845"/>
    </source>
</evidence>
<reference evidence="3 4" key="1">
    <citation type="journal article" date="2010" name="BMC Genomics">
        <title>Comparative genomics and proteomics of Helicobacter mustelae, an ulcerogenic and carcinogenic gastric pathogen.</title>
        <authorList>
            <person name="O'Toole P.W."/>
            <person name="Snelling W.J."/>
            <person name="Canchaya C."/>
            <person name="Forde B.M."/>
            <person name="Hardie K.R."/>
            <person name="Josenhans C."/>
            <person name="Graham R.L.J."/>
            <person name="McMullan G."/>
            <person name="Parkhill J."/>
            <person name="Belda E."/>
            <person name="Bentley S.D."/>
        </authorList>
    </citation>
    <scope>NUCLEOTIDE SEQUENCE [LARGE SCALE GENOMIC DNA]</scope>
    <source>
        <strain evidence="4">ATCC 43772 / LMG 18044 / NCTC 12198 / 12198</strain>
    </source>
</reference>
<evidence type="ECO:0000259" key="2">
    <source>
        <dbReference type="Pfam" id="PF03313"/>
    </source>
</evidence>
<dbReference type="eggNOG" id="COG3681">
    <property type="taxonomic scope" value="Bacteria"/>
</dbReference>
<feature type="domain" description="Serine dehydratase-like alpha subunit" evidence="2">
    <location>
        <begin position="86"/>
        <end position="415"/>
    </location>
</feature>
<dbReference type="Pfam" id="PF03313">
    <property type="entry name" value="SDH_alpha"/>
    <property type="match status" value="1"/>
</dbReference>
<dbReference type="HAMAP" id="MF_01845">
    <property type="entry name" value="UPF0597"/>
    <property type="match status" value="1"/>
</dbReference>
<evidence type="ECO:0000313" key="3">
    <source>
        <dbReference type="EMBL" id="CBG39729.1"/>
    </source>
</evidence>
<comment type="similarity">
    <text evidence="1">Belongs to the UPF0597 family.</text>
</comment>
<dbReference type="RefSeq" id="WP_013022819.1">
    <property type="nucleotide sequence ID" value="NC_013949.1"/>
</dbReference>
<gene>
    <name evidence="3" type="ordered locus">HMU04680</name>
</gene>
<name>D3UGV7_HELM1</name>
<evidence type="ECO:0000313" key="4">
    <source>
        <dbReference type="Proteomes" id="UP000001522"/>
    </source>
</evidence>
<keyword evidence="4" id="KW-1185">Reference proteome</keyword>
<dbReference type="PIRSF" id="PIRSF006054">
    <property type="entry name" value="UCP006054"/>
    <property type="match status" value="1"/>
</dbReference>
<dbReference type="PANTHER" id="PTHR30501:SF2">
    <property type="entry name" value="UPF0597 PROTEIN YHAM"/>
    <property type="match status" value="1"/>
</dbReference>
<dbReference type="Proteomes" id="UP000001522">
    <property type="component" value="Chromosome"/>
</dbReference>
<dbReference type="KEGG" id="hms:HMU04680"/>
<accession>D3UGV7</accession>
<dbReference type="GO" id="GO:0019450">
    <property type="term" value="P:L-cysteine catabolic process to pyruvate"/>
    <property type="evidence" value="ECO:0007669"/>
    <property type="project" value="TreeGrafter"/>
</dbReference>
<sequence>MDIKDQIIQILKQEVKPALGCTEPASIALACSVASENLEEELCSLELFVSGNIMKNAIAVSVPNTGMKGIKIAAAMGYVCQNSALGLEVLKNATKEQLEEAKKLLGIIKISIEKNVPTVYIKAIATSKNHQVCVLITQSHCHVSLVQKDGKTLVENPHTEDCTSASLEIFSSLSLRDIYDLACMIEEEKIAFLGECAEMNQALSLEGLRKDYGLKIGRTFQKYSKDLPKDLGSQILIFTTAASDARMGGAPLPAMTNSGSGNQGITATMPVVIAAKHLGKEKDLNRALFLSHLTAIYIHSKLPKLSALCAVTTAGIGSYAGIAWLFTQNFDVVSRGICNMIGDISGILCDGASNGCSMKVSTTVQSVFKSLLIALEQSSLNAQDGIVSDDADKSIKNLCAIASNSMLDVDQQILEIMLAKNP</sequence>
<protein>
    <recommendedName>
        <fullName evidence="1">UPF0597 protein HMU04680</fullName>
    </recommendedName>
</protein>